<dbReference type="EMBL" id="JAMTCP010000003">
    <property type="protein sequence ID" value="MCP2257163.1"/>
    <property type="molecule type" value="Genomic_DNA"/>
</dbReference>
<dbReference type="SUPFAM" id="SSF89372">
    <property type="entry name" value="Fucose-specific lectin"/>
    <property type="match status" value="1"/>
</dbReference>
<reference evidence="1 2" key="1">
    <citation type="submission" date="2022-06" db="EMBL/GenBank/DDBJ databases">
        <title>Genomic Encyclopedia of Archaeal and Bacterial Type Strains, Phase II (KMG-II): from individual species to whole genera.</title>
        <authorList>
            <person name="Goeker M."/>
        </authorList>
    </citation>
    <scope>NUCLEOTIDE SEQUENCE [LARGE SCALE GENOMIC DNA]</scope>
    <source>
        <strain evidence="1 2">DSM 40477</strain>
    </source>
</reference>
<organism evidence="1 2">
    <name type="scientific">Streptoalloteichus tenebrarius (strain ATCC 17920 / DSM 40477 / JCM 4838 / CBS 697.72 / NBRC 16177 / NCIMB 11028 / NRRL B-12390 / A12253. 1 / ISP 5477)</name>
    <name type="common">Streptomyces tenebrarius</name>
    <dbReference type="NCBI Taxonomy" id="1933"/>
    <lineage>
        <taxon>Bacteria</taxon>
        <taxon>Bacillati</taxon>
        <taxon>Actinomycetota</taxon>
        <taxon>Actinomycetes</taxon>
        <taxon>Pseudonocardiales</taxon>
        <taxon>Pseudonocardiaceae</taxon>
        <taxon>Streptoalloteichus</taxon>
    </lineage>
</organism>
<protein>
    <submittedName>
        <fullName evidence="1">Uncharacterized protein</fullName>
    </submittedName>
</protein>
<comment type="caution">
    <text evidence="1">The sequence shown here is derived from an EMBL/GenBank/DDBJ whole genome shotgun (WGS) entry which is preliminary data.</text>
</comment>
<sequence length="275" mass="30444">MSDELYWAEFDGNVWPRKGQIGNATTSHAPALAVYKDVLFCVFTGKNKALYWTRWDGSNWSPATPISTFTSGEAPALAVAHDKLYCVHRGASDTKLYSVTFSNNTWESERIEISGASSPLGPGLTAYRGNVYCAYQKTDAEVALWVNDGKQWKDTEKPMSGEVKGSPTLAAYQARLWCAYPGREEGSSLNWSTYVEPSWRLQQDFPQYVDGSQPALCVYSGLLHCFHVDTDGTSLVWSTSRGDGWSQDQWTGLVSKTAAGLAPLKDKLYCVYVNP</sequence>
<keyword evidence="2" id="KW-1185">Reference proteome</keyword>
<evidence type="ECO:0000313" key="1">
    <source>
        <dbReference type="EMBL" id="MCP2257163.1"/>
    </source>
</evidence>
<accession>A0ABT1HNS6</accession>
<proteinExistence type="predicted"/>
<evidence type="ECO:0000313" key="2">
    <source>
        <dbReference type="Proteomes" id="UP001205311"/>
    </source>
</evidence>
<dbReference type="RefSeq" id="WP_253668131.1">
    <property type="nucleotide sequence ID" value="NZ_JAMTCP010000003.1"/>
</dbReference>
<dbReference type="Gene3D" id="2.120.10.70">
    <property type="entry name" value="Fucose-specific lectin"/>
    <property type="match status" value="1"/>
</dbReference>
<name>A0ABT1HNS6_STRSD</name>
<dbReference type="Proteomes" id="UP001205311">
    <property type="component" value="Unassembled WGS sequence"/>
</dbReference>
<gene>
    <name evidence="1" type="ORF">LX15_000848</name>
</gene>